<name>A0A3N0E4S2_9ACTN</name>
<comment type="caution">
    <text evidence="3">The sequence shown here is derived from an EMBL/GenBank/DDBJ whole genome shotgun (WGS) entry which is preliminary data.</text>
</comment>
<feature type="transmembrane region" description="Helical" evidence="1">
    <location>
        <begin position="6"/>
        <end position="28"/>
    </location>
</feature>
<evidence type="ECO:0000259" key="2">
    <source>
        <dbReference type="Pfam" id="PF12158"/>
    </source>
</evidence>
<feature type="transmembrane region" description="Helical" evidence="1">
    <location>
        <begin position="139"/>
        <end position="163"/>
    </location>
</feature>
<keyword evidence="1" id="KW-0472">Membrane</keyword>
<evidence type="ECO:0000256" key="1">
    <source>
        <dbReference type="SAM" id="Phobius"/>
    </source>
</evidence>
<keyword evidence="1" id="KW-1133">Transmembrane helix</keyword>
<gene>
    <name evidence="3" type="ORF">EFW17_17855</name>
</gene>
<dbReference type="RefSeq" id="WP_123202559.1">
    <property type="nucleotide sequence ID" value="NZ_RJMB01000020.1"/>
</dbReference>
<protein>
    <submittedName>
        <fullName evidence="3">DUF3592 domain-containing protein</fullName>
    </submittedName>
</protein>
<dbReference type="OrthoDB" id="3427907at2"/>
<sequence length="164" mass="17858">MPTAVVLAVTFLVVIFGFFAVLFTALGVRDRRRRQRREERGVRTGATVASVEPMVPPTVTAGTITHTWSEFRRSSGDDGPSGATVHPYSVRFALPDGRHVHRRAPDTPKFDRNRPGQQVRVAYQPEEPGSFTVGPLRRVLLSPVLVILFGAAFVGVGVLLAALA</sequence>
<dbReference type="AlphaFoldDB" id="A0A3N0E4S2"/>
<reference evidence="3 4" key="1">
    <citation type="submission" date="2018-11" db="EMBL/GenBank/DDBJ databases">
        <title>The genome draft of YIM 96095.</title>
        <authorList>
            <person name="Tang S.-K."/>
            <person name="Chunyu W.-X."/>
            <person name="Feng Y.-Z."/>
        </authorList>
    </citation>
    <scope>NUCLEOTIDE SEQUENCE [LARGE SCALE GENOMIC DNA]</scope>
    <source>
        <strain evidence="3 4">YIM 96095</strain>
    </source>
</reference>
<proteinExistence type="predicted"/>
<keyword evidence="1" id="KW-0812">Transmembrane</keyword>
<evidence type="ECO:0000313" key="3">
    <source>
        <dbReference type="EMBL" id="RNL82825.1"/>
    </source>
</evidence>
<evidence type="ECO:0000313" key="4">
    <source>
        <dbReference type="Proteomes" id="UP000269198"/>
    </source>
</evidence>
<organism evidence="3 4">
    <name type="scientific">Halostreptopolyspora alba</name>
    <dbReference type="NCBI Taxonomy" id="2487137"/>
    <lineage>
        <taxon>Bacteria</taxon>
        <taxon>Bacillati</taxon>
        <taxon>Actinomycetota</taxon>
        <taxon>Actinomycetes</taxon>
        <taxon>Streptosporangiales</taxon>
        <taxon>Nocardiopsidaceae</taxon>
        <taxon>Halostreptopolyspora</taxon>
    </lineage>
</organism>
<dbReference type="InterPro" id="IPR021994">
    <property type="entry name" value="DUF3592"/>
</dbReference>
<keyword evidence="4" id="KW-1185">Reference proteome</keyword>
<accession>A0A3N0E4S2</accession>
<dbReference type="EMBL" id="RJMB01000020">
    <property type="protein sequence ID" value="RNL82825.1"/>
    <property type="molecule type" value="Genomic_DNA"/>
</dbReference>
<feature type="domain" description="DUF3592" evidence="2">
    <location>
        <begin position="60"/>
        <end position="135"/>
    </location>
</feature>
<dbReference type="Proteomes" id="UP000269198">
    <property type="component" value="Unassembled WGS sequence"/>
</dbReference>
<dbReference type="Pfam" id="PF12158">
    <property type="entry name" value="DUF3592"/>
    <property type="match status" value="1"/>
</dbReference>